<evidence type="ECO:0000259" key="9">
    <source>
        <dbReference type="Pfam" id="PF13359"/>
    </source>
</evidence>
<keyword evidence="8" id="KW-0812">Transmembrane</keyword>
<evidence type="ECO:0000256" key="3">
    <source>
        <dbReference type="ARBA" id="ARBA00006958"/>
    </source>
</evidence>
<keyword evidence="8" id="KW-0472">Membrane</keyword>
<dbReference type="InterPro" id="IPR027806">
    <property type="entry name" value="HARBI1_dom"/>
</dbReference>
<keyword evidence="4" id="KW-0540">Nuclease</keyword>
<comment type="similarity">
    <text evidence="3">Belongs to the HARBI1 family.</text>
</comment>
<dbReference type="Pfam" id="PF13359">
    <property type="entry name" value="DDE_Tnp_4"/>
    <property type="match status" value="1"/>
</dbReference>
<evidence type="ECO:0000256" key="4">
    <source>
        <dbReference type="ARBA" id="ARBA00022722"/>
    </source>
</evidence>
<keyword evidence="8" id="KW-1133">Transmembrane helix</keyword>
<dbReference type="GO" id="GO:0046872">
    <property type="term" value="F:metal ion binding"/>
    <property type="evidence" value="ECO:0007669"/>
    <property type="project" value="UniProtKB-KW"/>
</dbReference>
<proteinExistence type="inferred from homology"/>
<dbReference type="AlphaFoldDB" id="A0AB40CGY2"/>
<evidence type="ECO:0000313" key="11">
    <source>
        <dbReference type="Proteomes" id="UP001515500"/>
    </source>
</evidence>
<evidence type="ECO:0000256" key="7">
    <source>
        <dbReference type="ARBA" id="ARBA00023242"/>
    </source>
</evidence>
<evidence type="ECO:0000256" key="1">
    <source>
        <dbReference type="ARBA" id="ARBA00001968"/>
    </source>
</evidence>
<dbReference type="InterPro" id="IPR058353">
    <property type="entry name" value="DUF8040"/>
</dbReference>
<dbReference type="GO" id="GO:0005634">
    <property type="term" value="C:nucleus"/>
    <property type="evidence" value="ECO:0007669"/>
    <property type="project" value="UniProtKB-SubCell"/>
</dbReference>
<dbReference type="GeneID" id="120276165"/>
<dbReference type="PANTHER" id="PTHR22930">
    <property type="match status" value="1"/>
</dbReference>
<dbReference type="RefSeq" id="XP_039138827.1">
    <property type="nucleotide sequence ID" value="XM_039282893.1"/>
</dbReference>
<dbReference type="GO" id="GO:0016787">
    <property type="term" value="F:hydrolase activity"/>
    <property type="evidence" value="ECO:0007669"/>
    <property type="project" value="UniProtKB-KW"/>
</dbReference>
<gene>
    <name evidence="12" type="primary">LOC120276165</name>
</gene>
<sequence>MDSWAIDELARPLAVAFATVVVIVAVLVEELHLPRTSRCPIPSLFRDLTRKRHMNRILRGGRDYCVSYLRMDVGPFMHLASVMHDTHLLVDTRHVSVEEQLEIFLHIVGHNTKNRTMRIEFLRSGETISMYFNNFLRAVCALRNDYVQPPNGTCHPEIETNPNWDRKGLTQNVLAIVNLDLRFTYVLAGWEGSANDFTVLRDALSQPQPKGKYYFVDAGYTTMNGFIAPYRGVRYHLKEHNGRVQVNHKELFNLRHSMLRSRVERAFAILKNRFKILTSHPFFPYKTQVLLVITCCIIHNYIAGIDPNDQILHDRNMQEEHLVLSQSRSQREQREENRQWVELRDTIAIEMWRQYSSPT</sequence>
<evidence type="ECO:0000256" key="5">
    <source>
        <dbReference type="ARBA" id="ARBA00022723"/>
    </source>
</evidence>
<dbReference type="InterPro" id="IPR045249">
    <property type="entry name" value="HARBI1-like"/>
</dbReference>
<accession>A0AB40CGY2</accession>
<feature type="domain" description="DDE Tnp4" evidence="9">
    <location>
        <begin position="169"/>
        <end position="300"/>
    </location>
</feature>
<reference evidence="12" key="1">
    <citation type="submission" date="2025-08" db="UniProtKB">
        <authorList>
            <consortium name="RefSeq"/>
        </authorList>
    </citation>
    <scope>IDENTIFICATION</scope>
</reference>
<evidence type="ECO:0000256" key="8">
    <source>
        <dbReference type="SAM" id="Phobius"/>
    </source>
</evidence>
<feature type="domain" description="DUF8040" evidence="10">
    <location>
        <begin position="48"/>
        <end position="140"/>
    </location>
</feature>
<dbReference type="PANTHER" id="PTHR22930:SF259">
    <property type="entry name" value="OS08G0106900 PROTEIN"/>
    <property type="match status" value="1"/>
</dbReference>
<dbReference type="GO" id="GO:0004518">
    <property type="term" value="F:nuclease activity"/>
    <property type="evidence" value="ECO:0007669"/>
    <property type="project" value="UniProtKB-KW"/>
</dbReference>
<evidence type="ECO:0000256" key="6">
    <source>
        <dbReference type="ARBA" id="ARBA00022801"/>
    </source>
</evidence>
<keyword evidence="7" id="KW-0539">Nucleus</keyword>
<evidence type="ECO:0000259" key="10">
    <source>
        <dbReference type="Pfam" id="PF26138"/>
    </source>
</evidence>
<comment type="subcellular location">
    <subcellularLocation>
        <location evidence="2">Nucleus</location>
    </subcellularLocation>
</comment>
<keyword evidence="11" id="KW-1185">Reference proteome</keyword>
<keyword evidence="6" id="KW-0378">Hydrolase</keyword>
<organism evidence="11 12">
    <name type="scientific">Dioscorea cayennensis subsp. rotundata</name>
    <name type="common">White Guinea yam</name>
    <name type="synonym">Dioscorea rotundata</name>
    <dbReference type="NCBI Taxonomy" id="55577"/>
    <lineage>
        <taxon>Eukaryota</taxon>
        <taxon>Viridiplantae</taxon>
        <taxon>Streptophyta</taxon>
        <taxon>Embryophyta</taxon>
        <taxon>Tracheophyta</taxon>
        <taxon>Spermatophyta</taxon>
        <taxon>Magnoliopsida</taxon>
        <taxon>Liliopsida</taxon>
        <taxon>Dioscoreales</taxon>
        <taxon>Dioscoreaceae</taxon>
        <taxon>Dioscorea</taxon>
    </lineage>
</organism>
<dbReference type="Proteomes" id="UP001515500">
    <property type="component" value="Chromosome 14"/>
</dbReference>
<evidence type="ECO:0000313" key="12">
    <source>
        <dbReference type="RefSeq" id="XP_039138827.1"/>
    </source>
</evidence>
<evidence type="ECO:0000256" key="2">
    <source>
        <dbReference type="ARBA" id="ARBA00004123"/>
    </source>
</evidence>
<feature type="transmembrane region" description="Helical" evidence="8">
    <location>
        <begin position="12"/>
        <end position="28"/>
    </location>
</feature>
<protein>
    <submittedName>
        <fullName evidence="12">Uncharacterized protein LOC120276165</fullName>
    </submittedName>
</protein>
<keyword evidence="5" id="KW-0479">Metal-binding</keyword>
<comment type="cofactor">
    <cofactor evidence="1">
        <name>a divalent metal cation</name>
        <dbReference type="ChEBI" id="CHEBI:60240"/>
    </cofactor>
</comment>
<name>A0AB40CGY2_DIOCR</name>
<dbReference type="Pfam" id="PF26138">
    <property type="entry name" value="DUF8040"/>
    <property type="match status" value="1"/>
</dbReference>